<evidence type="ECO:0000313" key="2">
    <source>
        <dbReference type="Proteomes" id="UP000286415"/>
    </source>
</evidence>
<keyword evidence="2" id="KW-1185">Reference proteome</keyword>
<sequence length="180" mass="19816">MRITRLSSEGTTAAHTIEPTFRSALLGLGTVSDRPVHLLTLRRAQLRTPSFSISAYALLPPNSNSSSARKNRRSSNFEVAQDLALPSSPLRSPTNGAVSPLQDCVQNLLIRIRRFRRRRVRNRLQWVVLAGQLHTTVTDLLNGQASCVHLVPLKDSPKAATNKRVIGNYIGVSERATVSN</sequence>
<dbReference type="Proteomes" id="UP000286415">
    <property type="component" value="Unassembled WGS sequence"/>
</dbReference>
<dbReference type="EMBL" id="NIRI02000042">
    <property type="protein sequence ID" value="KAG5449896.1"/>
    <property type="molecule type" value="Genomic_DNA"/>
</dbReference>
<reference evidence="1 2" key="2">
    <citation type="journal article" date="2021" name="Genomics">
        <title>High-quality reference genome for Clonorchis sinensis.</title>
        <authorList>
            <person name="Young N.D."/>
            <person name="Stroehlein A.J."/>
            <person name="Kinkar L."/>
            <person name="Wang T."/>
            <person name="Sohn W.M."/>
            <person name="Chang B.C.H."/>
            <person name="Kaur P."/>
            <person name="Weisz D."/>
            <person name="Dudchenko O."/>
            <person name="Aiden E.L."/>
            <person name="Korhonen P.K."/>
            <person name="Gasser R.B."/>
        </authorList>
    </citation>
    <scope>NUCLEOTIDE SEQUENCE [LARGE SCALE GENOMIC DNA]</scope>
    <source>
        <strain evidence="1">Cs-k2</strain>
    </source>
</reference>
<dbReference type="AlphaFoldDB" id="A0A3R7JKJ7"/>
<comment type="caution">
    <text evidence="1">The sequence shown here is derived from an EMBL/GenBank/DDBJ whole genome shotgun (WGS) entry which is preliminary data.</text>
</comment>
<evidence type="ECO:0000313" key="1">
    <source>
        <dbReference type="EMBL" id="KAG5449896.1"/>
    </source>
</evidence>
<dbReference type="InParanoid" id="A0A3R7JKJ7"/>
<proteinExistence type="predicted"/>
<organism evidence="1 2">
    <name type="scientific">Clonorchis sinensis</name>
    <name type="common">Chinese liver fluke</name>
    <dbReference type="NCBI Taxonomy" id="79923"/>
    <lineage>
        <taxon>Eukaryota</taxon>
        <taxon>Metazoa</taxon>
        <taxon>Spiralia</taxon>
        <taxon>Lophotrochozoa</taxon>
        <taxon>Platyhelminthes</taxon>
        <taxon>Trematoda</taxon>
        <taxon>Digenea</taxon>
        <taxon>Opisthorchiida</taxon>
        <taxon>Opisthorchiata</taxon>
        <taxon>Opisthorchiidae</taxon>
        <taxon>Clonorchis</taxon>
    </lineage>
</organism>
<reference evidence="1 2" key="1">
    <citation type="journal article" date="2018" name="Biotechnol. Adv.">
        <title>Improved genomic resources and new bioinformatic workflow for the carcinogenic parasite Clonorchis sinensis: Biotechnological implications.</title>
        <authorList>
            <person name="Wang D."/>
            <person name="Korhonen P.K."/>
            <person name="Gasser R.B."/>
            <person name="Young N.D."/>
        </authorList>
    </citation>
    <scope>NUCLEOTIDE SEQUENCE [LARGE SCALE GENOMIC DNA]</scope>
    <source>
        <strain evidence="1">Cs-k2</strain>
    </source>
</reference>
<protein>
    <submittedName>
        <fullName evidence="1">Uncharacterized protein</fullName>
    </submittedName>
</protein>
<name>A0A3R7JKJ7_CLOSI</name>
<gene>
    <name evidence="1" type="ORF">CSKR_103666</name>
</gene>
<accession>A0A3R7JKJ7</accession>